<dbReference type="Pfam" id="PF04397">
    <property type="entry name" value="LytTR"/>
    <property type="match status" value="1"/>
</dbReference>
<dbReference type="SMART" id="SM00850">
    <property type="entry name" value="LytTR"/>
    <property type="match status" value="1"/>
</dbReference>
<reference evidence="1" key="1">
    <citation type="submission" date="2020-05" db="EMBL/GenBank/DDBJ databases">
        <title>Chitinophaga laudate sp. nov., isolated from a tropical peat swamp.</title>
        <authorList>
            <person name="Goh C.B.S."/>
            <person name="Lee M.S."/>
            <person name="Parimannan S."/>
            <person name="Pasbakhsh P."/>
            <person name="Yule C.M."/>
            <person name="Rajandas H."/>
            <person name="Loke S."/>
            <person name="Croft L."/>
            <person name="Tan J.B.L."/>
        </authorList>
    </citation>
    <scope>NUCLEOTIDE SEQUENCE</scope>
    <source>
        <strain evidence="1">Mgbs1</strain>
    </source>
</reference>
<comment type="caution">
    <text evidence="1">The sequence shown here is derived from an EMBL/GenBank/DDBJ whole genome shotgun (WGS) entry which is preliminary data.</text>
</comment>
<sequence>MKKVRVIIADDERAAREEIRRALQDYPDYEITGEARNAEEARALITAGKADLLFLDIQMPEESGFELLASLEETPAVIFTTAYDTYAVQAFDTNALDYLLKPIRSERFAQAIEKHRRQWQIQPQPAERQLFIKDGTQYFFVRHHDIYLIESAANYARIYFGEKKALMKISLNQLEEKLDPAVFFRINRNQIINGKHISTISAAGNGRLKVLLTAGPELEVSSRQTVKFRQWNNR</sequence>
<dbReference type="Proteomes" id="UP000281028">
    <property type="component" value="Unassembled WGS sequence"/>
</dbReference>
<dbReference type="InterPro" id="IPR011006">
    <property type="entry name" value="CheY-like_superfamily"/>
</dbReference>
<dbReference type="GO" id="GO:0000156">
    <property type="term" value="F:phosphorelay response regulator activity"/>
    <property type="evidence" value="ECO:0007669"/>
    <property type="project" value="InterPro"/>
</dbReference>
<dbReference type="PANTHER" id="PTHR37299:SF1">
    <property type="entry name" value="STAGE 0 SPORULATION PROTEIN A HOMOLOG"/>
    <property type="match status" value="1"/>
</dbReference>
<dbReference type="Pfam" id="PF00072">
    <property type="entry name" value="Response_reg"/>
    <property type="match status" value="1"/>
</dbReference>
<dbReference type="InterPro" id="IPR001789">
    <property type="entry name" value="Sig_transdc_resp-reg_receiver"/>
</dbReference>
<dbReference type="SUPFAM" id="SSF52172">
    <property type="entry name" value="CheY-like"/>
    <property type="match status" value="1"/>
</dbReference>
<organism evidence="1 2">
    <name type="scientific">Chitinophaga solisilvae</name>
    <dbReference type="NCBI Taxonomy" id="1233460"/>
    <lineage>
        <taxon>Bacteria</taxon>
        <taxon>Pseudomonadati</taxon>
        <taxon>Bacteroidota</taxon>
        <taxon>Chitinophagia</taxon>
        <taxon>Chitinophagales</taxon>
        <taxon>Chitinophagaceae</taxon>
        <taxon>Chitinophaga</taxon>
    </lineage>
</organism>
<evidence type="ECO:0000313" key="1">
    <source>
        <dbReference type="EMBL" id="NSL90845.1"/>
    </source>
</evidence>
<protein>
    <submittedName>
        <fullName evidence="1">Response regulator transcription factor</fullName>
    </submittedName>
</protein>
<dbReference type="OrthoDB" id="2168082at2"/>
<dbReference type="AlphaFoldDB" id="A0A3S1DLN5"/>
<dbReference type="PROSITE" id="PS50930">
    <property type="entry name" value="HTH_LYTTR"/>
    <property type="match status" value="1"/>
</dbReference>
<dbReference type="PANTHER" id="PTHR37299">
    <property type="entry name" value="TRANSCRIPTIONAL REGULATOR-RELATED"/>
    <property type="match status" value="1"/>
</dbReference>
<keyword evidence="2" id="KW-1185">Reference proteome</keyword>
<dbReference type="InterPro" id="IPR007492">
    <property type="entry name" value="LytTR_DNA-bd_dom"/>
</dbReference>
<evidence type="ECO:0000313" key="2">
    <source>
        <dbReference type="Proteomes" id="UP000281028"/>
    </source>
</evidence>
<name>A0A3S1DLN5_9BACT</name>
<dbReference type="SMART" id="SM00448">
    <property type="entry name" value="REC"/>
    <property type="match status" value="1"/>
</dbReference>
<dbReference type="EMBL" id="RIAR02000001">
    <property type="protein sequence ID" value="NSL90845.1"/>
    <property type="molecule type" value="Genomic_DNA"/>
</dbReference>
<dbReference type="GO" id="GO:0003677">
    <property type="term" value="F:DNA binding"/>
    <property type="evidence" value="ECO:0007669"/>
    <property type="project" value="InterPro"/>
</dbReference>
<proteinExistence type="predicted"/>
<gene>
    <name evidence="1" type="ORF">ECE50_028740</name>
</gene>
<dbReference type="PROSITE" id="PS50110">
    <property type="entry name" value="RESPONSE_REGULATORY"/>
    <property type="match status" value="1"/>
</dbReference>
<dbReference type="InterPro" id="IPR046947">
    <property type="entry name" value="LytR-like"/>
</dbReference>
<dbReference type="Gene3D" id="2.40.50.1020">
    <property type="entry name" value="LytTr DNA-binding domain"/>
    <property type="match status" value="1"/>
</dbReference>
<accession>A0A3S1DLN5</accession>
<dbReference type="Gene3D" id="3.40.50.2300">
    <property type="match status" value="1"/>
</dbReference>
<dbReference type="RefSeq" id="WP_127042176.1">
    <property type="nucleotide sequence ID" value="NZ_JAABOK010000006.1"/>
</dbReference>